<evidence type="ECO:0000313" key="2">
    <source>
        <dbReference type="EMBL" id="RMX44751.1"/>
    </source>
</evidence>
<name>A0A3M6TTV2_POCDA</name>
<dbReference type="Gene3D" id="3.90.1150.10">
    <property type="entry name" value="Aspartate Aminotransferase, domain 1"/>
    <property type="match status" value="1"/>
</dbReference>
<comment type="caution">
    <text evidence="2">The sequence shown here is derived from an EMBL/GenBank/DDBJ whole genome shotgun (WGS) entry which is preliminary data.</text>
</comment>
<accession>A0A3M6TTV2</accession>
<evidence type="ECO:0000256" key="1">
    <source>
        <dbReference type="SAM" id="MobiDB-lite"/>
    </source>
</evidence>
<feature type="region of interest" description="Disordered" evidence="1">
    <location>
        <begin position="1"/>
        <end position="37"/>
    </location>
</feature>
<dbReference type="AlphaFoldDB" id="A0A3M6TTV2"/>
<dbReference type="STRING" id="46731.A0A3M6TTV2"/>
<dbReference type="InterPro" id="IPR015421">
    <property type="entry name" value="PyrdxlP-dep_Trfase_major"/>
</dbReference>
<feature type="compositionally biased region" description="Pro residues" evidence="1">
    <location>
        <begin position="21"/>
        <end position="30"/>
    </location>
</feature>
<dbReference type="Gene3D" id="3.40.640.10">
    <property type="entry name" value="Type I PLP-dependent aspartate aminotransferase-like (Major domain)"/>
    <property type="match status" value="1"/>
</dbReference>
<proteinExistence type="predicted"/>
<keyword evidence="3" id="KW-1185">Reference proteome</keyword>
<protein>
    <recommendedName>
        <fullName evidence="4">Aminotransferase class V domain-containing protein</fullName>
    </recommendedName>
</protein>
<evidence type="ECO:0000313" key="3">
    <source>
        <dbReference type="Proteomes" id="UP000275408"/>
    </source>
</evidence>
<evidence type="ECO:0008006" key="4">
    <source>
        <dbReference type="Google" id="ProtNLM"/>
    </source>
</evidence>
<dbReference type="OrthoDB" id="5978656at2759"/>
<gene>
    <name evidence="2" type="ORF">pdam_00009180</name>
</gene>
<reference evidence="2 3" key="1">
    <citation type="journal article" date="2018" name="Sci. Rep.">
        <title>Comparative analysis of the Pocillopora damicornis genome highlights role of immune system in coral evolution.</title>
        <authorList>
            <person name="Cunning R."/>
            <person name="Bay R.A."/>
            <person name="Gillette P."/>
            <person name="Baker A.C."/>
            <person name="Traylor-Knowles N."/>
        </authorList>
    </citation>
    <scope>NUCLEOTIDE SEQUENCE [LARGE SCALE GENOMIC DNA]</scope>
    <source>
        <strain evidence="2">RSMAS</strain>
        <tissue evidence="2">Whole animal</tissue>
    </source>
</reference>
<dbReference type="InterPro" id="IPR015422">
    <property type="entry name" value="PyrdxlP-dep_Trfase_small"/>
</dbReference>
<dbReference type="InterPro" id="IPR015424">
    <property type="entry name" value="PyrdxlP-dep_Trfase"/>
</dbReference>
<sequence length="178" mass="20300">MKRESAPNFWPKDIGYNGGMQPPPTFPGDPLPDDASGFEMVGQRNDTNLIGLLYTVDLMDLIGFDKIEKRVKSLTERLRGGLDEVTRELHNVFLVLTIKFRDDVGTGGARRQGKSQEVEPGLNEVLYDALYEHHHIGVSTKKVNRMRFSPHIYNMEEHIDWAVEAVRYELKKSDRGKS</sequence>
<dbReference type="Proteomes" id="UP000275408">
    <property type="component" value="Unassembled WGS sequence"/>
</dbReference>
<organism evidence="2 3">
    <name type="scientific">Pocillopora damicornis</name>
    <name type="common">Cauliflower coral</name>
    <name type="synonym">Millepora damicornis</name>
    <dbReference type="NCBI Taxonomy" id="46731"/>
    <lineage>
        <taxon>Eukaryota</taxon>
        <taxon>Metazoa</taxon>
        <taxon>Cnidaria</taxon>
        <taxon>Anthozoa</taxon>
        <taxon>Hexacorallia</taxon>
        <taxon>Scleractinia</taxon>
        <taxon>Astrocoeniina</taxon>
        <taxon>Pocilloporidae</taxon>
        <taxon>Pocillopora</taxon>
    </lineage>
</organism>
<dbReference type="EMBL" id="RCHS01002956">
    <property type="protein sequence ID" value="RMX44751.1"/>
    <property type="molecule type" value="Genomic_DNA"/>
</dbReference>
<dbReference type="SUPFAM" id="SSF53383">
    <property type="entry name" value="PLP-dependent transferases"/>
    <property type="match status" value="1"/>
</dbReference>